<protein>
    <submittedName>
        <fullName evidence="1">DgyrCDS9196</fullName>
    </submittedName>
</protein>
<name>A0A7I8VWC4_9ANNE</name>
<keyword evidence="2" id="KW-1185">Reference proteome</keyword>
<proteinExistence type="predicted"/>
<evidence type="ECO:0000313" key="1">
    <source>
        <dbReference type="EMBL" id="CAD5120634.1"/>
    </source>
</evidence>
<dbReference type="OrthoDB" id="6283821at2759"/>
<comment type="caution">
    <text evidence="1">The sequence shown here is derived from an EMBL/GenBank/DDBJ whole genome shotgun (WGS) entry which is preliminary data.</text>
</comment>
<sequence>MASFRRSVSCLSQKASRNSPEEIALVERPTINGHVKLSESDQFGSVGFVDFWPLTVKKAVKASCATFEQFEVLVERANEWLEENDDFELINCESLDKKVIYVADVYSQSLIYADEDANTHAVHIIGLRLWYCKRLSSNDTKNDRLQLDFIDILPFYLNPGEKEPRFESVSSTVDRINATLRHTPLQGRILSIVSVNLTLAEDIWASGAQINTCQTRWFDEFNTHNLIFIRIFFLVGPPCHELIGLKDFSPRIIKSGNVFQPAQYSTISELVSMIQDWIRMVGGNNVCCFFFTYLHLF</sequence>
<accession>A0A7I8VWC4</accession>
<reference evidence="1 2" key="1">
    <citation type="submission" date="2020-08" db="EMBL/GenBank/DDBJ databases">
        <authorList>
            <person name="Hejnol A."/>
        </authorList>
    </citation>
    <scope>NUCLEOTIDE SEQUENCE [LARGE SCALE GENOMIC DNA]</scope>
</reference>
<evidence type="ECO:0000313" key="2">
    <source>
        <dbReference type="Proteomes" id="UP000549394"/>
    </source>
</evidence>
<dbReference type="Proteomes" id="UP000549394">
    <property type="component" value="Unassembled WGS sequence"/>
</dbReference>
<dbReference type="AlphaFoldDB" id="A0A7I8VWC4"/>
<dbReference type="EMBL" id="CAJFCJ010000012">
    <property type="protein sequence ID" value="CAD5120634.1"/>
    <property type="molecule type" value="Genomic_DNA"/>
</dbReference>
<gene>
    <name evidence="1" type="ORF">DGYR_LOCUS8707</name>
</gene>
<organism evidence="1 2">
    <name type="scientific">Dimorphilus gyrociliatus</name>
    <dbReference type="NCBI Taxonomy" id="2664684"/>
    <lineage>
        <taxon>Eukaryota</taxon>
        <taxon>Metazoa</taxon>
        <taxon>Spiralia</taxon>
        <taxon>Lophotrochozoa</taxon>
        <taxon>Annelida</taxon>
        <taxon>Polychaeta</taxon>
        <taxon>Polychaeta incertae sedis</taxon>
        <taxon>Dinophilidae</taxon>
        <taxon>Dimorphilus</taxon>
    </lineage>
</organism>